<evidence type="ECO:0000313" key="3">
    <source>
        <dbReference type="Proteomes" id="UP000001917"/>
    </source>
</evidence>
<dbReference type="PANTHER" id="PTHR13748">
    <property type="entry name" value="COBW-RELATED"/>
    <property type="match status" value="1"/>
</dbReference>
<dbReference type="InterPro" id="IPR027417">
    <property type="entry name" value="P-loop_NTPase"/>
</dbReference>
<dbReference type="Pfam" id="PF02492">
    <property type="entry name" value="cobW"/>
    <property type="match status" value="1"/>
</dbReference>
<dbReference type="GO" id="GO:0005737">
    <property type="term" value="C:cytoplasm"/>
    <property type="evidence" value="ECO:0007669"/>
    <property type="project" value="TreeGrafter"/>
</dbReference>
<proteinExistence type="predicted"/>
<dbReference type="SUPFAM" id="SSF52540">
    <property type="entry name" value="P-loop containing nucleoside triphosphate hydrolases"/>
    <property type="match status" value="1"/>
</dbReference>
<dbReference type="InterPro" id="IPR003495">
    <property type="entry name" value="CobW/HypB/UreG_nucleotide-bd"/>
</dbReference>
<evidence type="ECO:0000259" key="1">
    <source>
        <dbReference type="Pfam" id="PF02492"/>
    </source>
</evidence>
<dbReference type="RefSeq" id="WP_015759722.1">
    <property type="nucleotide sequence ID" value="NC_013206.1"/>
</dbReference>
<dbReference type="HOGENOM" id="CLU_749321_0_0_9"/>
<protein>
    <submittedName>
        <fullName evidence="2">Cobalamin synthesis protein P47K</fullName>
    </submittedName>
</protein>
<reference evidence="2 3" key="2">
    <citation type="journal article" date="2010" name="Stand. Genomic Sci.">
        <title>Complete genome sequence of Alicyclobacillus acidocaldarius type strain (104-IA).</title>
        <authorList>
            <person name="Mavromatis K."/>
            <person name="Sikorski J."/>
            <person name="Lapidus A."/>
            <person name="Glavina Del Rio T."/>
            <person name="Copeland A."/>
            <person name="Tice H."/>
            <person name="Cheng J.F."/>
            <person name="Lucas S."/>
            <person name="Chen F."/>
            <person name="Nolan M."/>
            <person name="Bruce D."/>
            <person name="Goodwin L."/>
            <person name="Pitluck S."/>
            <person name="Ivanova N."/>
            <person name="Ovchinnikova G."/>
            <person name="Pati A."/>
            <person name="Chen A."/>
            <person name="Palaniappan K."/>
            <person name="Land M."/>
            <person name="Hauser L."/>
            <person name="Chang Y.J."/>
            <person name="Jeffries C.D."/>
            <person name="Chain P."/>
            <person name="Meincke L."/>
            <person name="Sims D."/>
            <person name="Chertkov O."/>
            <person name="Han C."/>
            <person name="Brettin T."/>
            <person name="Detter J.C."/>
            <person name="Wahrenburg C."/>
            <person name="Rohde M."/>
            <person name="Pukall R."/>
            <person name="Goker M."/>
            <person name="Bristow J."/>
            <person name="Eisen J.A."/>
            <person name="Markowitz V."/>
            <person name="Hugenholtz P."/>
            <person name="Klenk H.P."/>
            <person name="Kyrpides N.C."/>
        </authorList>
    </citation>
    <scope>NUCLEOTIDE SEQUENCE [LARGE SCALE GENOMIC DNA]</scope>
    <source>
        <strain evidence="3">ATCC 27009 / DSM 446 / BCRC 14685 / JCM 5260 / KCTC 1825 / NBRC 15652 / NCIMB 11725 / NRRL B-14509 / 104-IA</strain>
        <plasmid evidence="2 3">pAACI01</plasmid>
    </source>
</reference>
<dbReference type="PANTHER" id="PTHR13748:SF62">
    <property type="entry name" value="COBW DOMAIN-CONTAINING PROTEIN"/>
    <property type="match status" value="1"/>
</dbReference>
<evidence type="ECO:0000313" key="2">
    <source>
        <dbReference type="EMBL" id="ACV59994.1"/>
    </source>
</evidence>
<gene>
    <name evidence="2" type="ordered locus">Aaci_2991</name>
</gene>
<name>C8WYA0_ALIAD</name>
<dbReference type="KEGG" id="aac:Aaci_2991"/>
<dbReference type="InterPro" id="IPR051316">
    <property type="entry name" value="Zinc-reg_GTPase_activator"/>
</dbReference>
<dbReference type="AlphaFoldDB" id="C8WYA0"/>
<keyword evidence="3" id="KW-1185">Reference proteome</keyword>
<accession>C8WYA0</accession>
<reference evidence="3" key="1">
    <citation type="submission" date="2009-09" db="EMBL/GenBank/DDBJ databases">
        <title>The complete plasmid1 of Alicyclobacillus acidocaldarius subsp. acidocaldarius DSM 446.</title>
        <authorList>
            <consortium name="US DOE Joint Genome Institute (JGI-PGF)"/>
            <person name="Lucas S."/>
            <person name="Copeland A."/>
            <person name="Lapidus A."/>
            <person name="Glavina del Rio T."/>
            <person name="Dalin E."/>
            <person name="Tice H."/>
            <person name="Bruce D."/>
            <person name="Goodwin L."/>
            <person name="Pitluck S."/>
            <person name="Kyrpides N."/>
            <person name="Mavromatis K."/>
            <person name="Ivanova N."/>
            <person name="Ovchinnikova G."/>
            <person name="Chertkov O."/>
            <person name="Sims D."/>
            <person name="Brettin T."/>
            <person name="Detter J.C."/>
            <person name="Han C."/>
            <person name="Larimer F."/>
            <person name="Land M."/>
            <person name="Hauser L."/>
            <person name="Markowitz V."/>
            <person name="Cheng J.-F."/>
            <person name="Hugenholtz P."/>
            <person name="Woyke T."/>
            <person name="Wu D."/>
            <person name="Pukall R."/>
            <person name="Klenk H.-P."/>
            <person name="Eisen J.A."/>
        </authorList>
    </citation>
    <scope>NUCLEOTIDE SEQUENCE [LARGE SCALE GENOMIC DNA]</scope>
    <source>
        <strain evidence="3">ATCC 27009 / DSM 446 / BCRC 14685 / JCM 5260 / KCTC 1825 / NBRC 15652 / NCIMB 11725 / NRRL B-14509 / 104-IA</strain>
        <plasmid evidence="3">pAACI01</plasmid>
    </source>
</reference>
<dbReference type="EMBL" id="CP001728">
    <property type="protein sequence ID" value="ACV59994.1"/>
    <property type="molecule type" value="Genomic_DNA"/>
</dbReference>
<sequence length="369" mass="41695">MSVKLVLLGGFLGAGKTTTLIRAAHMFQSAGQNVAVITNDQGTELIDTELSRLNELNTEEVTGGCFCCRFNELYDKLISLKSQFRPDVIIAEAVGSCTDLAATVIRPLKQYYGKEFDVAPLTVVVDPGRILSEIGPKEKINFSRSVSYIFDKQLSEADIIALNKIDKYEERCINDLEDYLQKRYPTAVIHTFSAHRGDNMERLLDLWRTLNISGEKALDIDYDKYAQGEAKLAWLNSLIDLSVDEANHFDAKLWMHMFLDKLHEHFLREKMAIAHLKVYVGSDNGFIKASIVETGDTPTYIVKEPVNGQEFRVVINIRIETEPELLSLVVADALAIVNKEMKVKWKQTYHECFSPLPPNPTHRLRVAAK</sequence>
<keyword evidence="2" id="KW-0614">Plasmid</keyword>
<feature type="domain" description="CobW/HypB/UreG nucleotide-binding" evidence="1">
    <location>
        <begin position="6"/>
        <end position="185"/>
    </location>
</feature>
<dbReference type="Proteomes" id="UP000001917">
    <property type="component" value="Plasmid pAACI01"/>
</dbReference>
<geneLocation type="plasmid" evidence="2 3">
    <name>pAACI01</name>
</geneLocation>
<organism evidence="2 3">
    <name type="scientific">Alicyclobacillus acidocaldarius subsp. acidocaldarius (strain ATCC 27009 / DSM 446 / BCRC 14685 / JCM 5260 / KCTC 1825 / NBRC 15652 / NCIMB 11725 / NRRL B-14509 / 104-IA)</name>
    <name type="common">Bacillus acidocaldarius</name>
    <dbReference type="NCBI Taxonomy" id="521098"/>
    <lineage>
        <taxon>Bacteria</taxon>
        <taxon>Bacillati</taxon>
        <taxon>Bacillota</taxon>
        <taxon>Bacilli</taxon>
        <taxon>Bacillales</taxon>
        <taxon>Alicyclobacillaceae</taxon>
        <taxon>Alicyclobacillus</taxon>
    </lineage>
</organism>
<dbReference type="Gene3D" id="3.40.50.300">
    <property type="entry name" value="P-loop containing nucleotide triphosphate hydrolases"/>
    <property type="match status" value="1"/>
</dbReference>